<evidence type="ECO:0000313" key="2">
    <source>
        <dbReference type="EMBL" id="KAK9291572.1"/>
    </source>
</evidence>
<dbReference type="EMBL" id="JBBPBK010000001">
    <property type="protein sequence ID" value="KAK9291572.1"/>
    <property type="molecule type" value="Genomic_DNA"/>
</dbReference>
<accession>A0AAP0SBH3</accession>
<gene>
    <name evidence="2" type="ORF">L1049_019520</name>
</gene>
<keyword evidence="3" id="KW-1185">Reference proteome</keyword>
<proteinExistence type="predicted"/>
<dbReference type="AlphaFoldDB" id="A0AAP0SBH3"/>
<feature type="transmembrane region" description="Helical" evidence="1">
    <location>
        <begin position="12"/>
        <end position="30"/>
    </location>
</feature>
<keyword evidence="1" id="KW-0472">Membrane</keyword>
<sequence>MPRETSPGLKILWVWTIGTAAVLVTSVVRTRLRDMEKVMNTDEQPTRSDSFLLNSSPESDVVVREDKSQEESLGSLVGFFHTHAGRTIYEPFFGCKKTIVAVAITFCKIGLGLIKINSSSIDSVELEILHYKADKPIFLVDRHRFAEDMRIHASQIYTIR</sequence>
<evidence type="ECO:0000313" key="3">
    <source>
        <dbReference type="Proteomes" id="UP001415857"/>
    </source>
</evidence>
<dbReference type="Proteomes" id="UP001415857">
    <property type="component" value="Unassembled WGS sequence"/>
</dbReference>
<protein>
    <submittedName>
        <fullName evidence="2">Uncharacterized protein</fullName>
    </submittedName>
</protein>
<evidence type="ECO:0000256" key="1">
    <source>
        <dbReference type="SAM" id="Phobius"/>
    </source>
</evidence>
<name>A0AAP0SBH3_LIQFO</name>
<keyword evidence="1" id="KW-0812">Transmembrane</keyword>
<reference evidence="2 3" key="1">
    <citation type="journal article" date="2024" name="Plant J.">
        <title>Genome sequences and population genomics reveal climatic adaptation and genomic divergence between two closely related sweetgum species.</title>
        <authorList>
            <person name="Xu W.Q."/>
            <person name="Ren C.Q."/>
            <person name="Zhang X.Y."/>
            <person name="Comes H.P."/>
            <person name="Liu X.H."/>
            <person name="Li Y.G."/>
            <person name="Kettle C.J."/>
            <person name="Jalonen R."/>
            <person name="Gaisberger H."/>
            <person name="Ma Y.Z."/>
            <person name="Qiu Y.X."/>
        </authorList>
    </citation>
    <scope>NUCLEOTIDE SEQUENCE [LARGE SCALE GENOMIC DNA]</scope>
    <source>
        <strain evidence="2">Hangzhou</strain>
    </source>
</reference>
<organism evidence="2 3">
    <name type="scientific">Liquidambar formosana</name>
    <name type="common">Formosan gum</name>
    <dbReference type="NCBI Taxonomy" id="63359"/>
    <lineage>
        <taxon>Eukaryota</taxon>
        <taxon>Viridiplantae</taxon>
        <taxon>Streptophyta</taxon>
        <taxon>Embryophyta</taxon>
        <taxon>Tracheophyta</taxon>
        <taxon>Spermatophyta</taxon>
        <taxon>Magnoliopsida</taxon>
        <taxon>eudicotyledons</taxon>
        <taxon>Gunneridae</taxon>
        <taxon>Pentapetalae</taxon>
        <taxon>Saxifragales</taxon>
        <taxon>Altingiaceae</taxon>
        <taxon>Liquidambar</taxon>
    </lineage>
</organism>
<keyword evidence="1" id="KW-1133">Transmembrane helix</keyword>
<comment type="caution">
    <text evidence="2">The sequence shown here is derived from an EMBL/GenBank/DDBJ whole genome shotgun (WGS) entry which is preliminary data.</text>
</comment>